<proteinExistence type="predicted"/>
<evidence type="ECO:0000256" key="1">
    <source>
        <dbReference type="SAM" id="Phobius"/>
    </source>
</evidence>
<accession>A8ZPM2</accession>
<dbReference type="AlphaFoldDB" id="A8ZPM2"/>
<protein>
    <submittedName>
        <fullName evidence="2">Uncharacterized protein</fullName>
    </submittedName>
</protein>
<keyword evidence="3" id="KW-1185">Reference proteome</keyword>
<evidence type="ECO:0000313" key="2">
    <source>
        <dbReference type="EMBL" id="ABW32958.1"/>
    </source>
</evidence>
<reference evidence="2 3" key="1">
    <citation type="journal article" date="2008" name="Proc. Natl. Acad. Sci. U.S.A.">
        <title>Niche adaptation and genome expansion in the chlorophyll d-producing cyanobacterium Acaryochloris marina.</title>
        <authorList>
            <person name="Swingley W.D."/>
            <person name="Chen M."/>
            <person name="Cheung P.C."/>
            <person name="Conrad A.L."/>
            <person name="Dejesa L.C."/>
            <person name="Hao J."/>
            <person name="Honchak B.M."/>
            <person name="Karbach L.E."/>
            <person name="Kurdoglu A."/>
            <person name="Lahiri S."/>
            <person name="Mastrian S.D."/>
            <person name="Miyashita H."/>
            <person name="Page L."/>
            <person name="Ramakrishna P."/>
            <person name="Satoh S."/>
            <person name="Sattley W.M."/>
            <person name="Shimada Y."/>
            <person name="Taylor H.L."/>
            <person name="Tomo T."/>
            <person name="Tsuchiya T."/>
            <person name="Wang Z.T."/>
            <person name="Raymond J."/>
            <person name="Mimuro M."/>
            <person name="Blankenship R.E."/>
            <person name="Touchman J.W."/>
        </authorList>
    </citation>
    <scope>NUCLEOTIDE SEQUENCE [LARGE SCALE GENOMIC DNA]</scope>
    <source>
        <strain evidence="3">MBIC 11017</strain>
        <plasmid evidence="3">Plasmid pREB5</plasmid>
    </source>
</reference>
<dbReference type="Proteomes" id="UP000000268">
    <property type="component" value="Plasmid pREB5"/>
</dbReference>
<dbReference type="HOGENOM" id="CLU_2393074_0_0_3"/>
<gene>
    <name evidence="2" type="ordered locus">AM1_E0189</name>
</gene>
<geneLocation type="plasmid" evidence="2 3">
    <name>pREB5</name>
</geneLocation>
<dbReference type="KEGG" id="amr:AM1_E0189"/>
<name>A8ZPM2_ACAM1</name>
<dbReference type="EMBL" id="CP000842">
    <property type="protein sequence ID" value="ABW32958.1"/>
    <property type="molecule type" value="Genomic_DNA"/>
</dbReference>
<keyword evidence="1" id="KW-0472">Membrane</keyword>
<keyword evidence="2" id="KW-0614">Plasmid</keyword>
<keyword evidence="1" id="KW-1133">Transmembrane helix</keyword>
<organism evidence="2 3">
    <name type="scientific">Acaryochloris marina (strain MBIC 11017)</name>
    <dbReference type="NCBI Taxonomy" id="329726"/>
    <lineage>
        <taxon>Bacteria</taxon>
        <taxon>Bacillati</taxon>
        <taxon>Cyanobacteriota</taxon>
        <taxon>Cyanophyceae</taxon>
        <taxon>Acaryochloridales</taxon>
        <taxon>Acaryochloridaceae</taxon>
        <taxon>Acaryochloris</taxon>
    </lineage>
</organism>
<feature type="transmembrane region" description="Helical" evidence="1">
    <location>
        <begin position="63"/>
        <end position="88"/>
    </location>
</feature>
<dbReference type="RefSeq" id="WP_012167900.1">
    <property type="nucleotide sequence ID" value="NC_009930.1"/>
</dbReference>
<keyword evidence="1" id="KW-0812">Transmembrane</keyword>
<evidence type="ECO:0000313" key="3">
    <source>
        <dbReference type="Proteomes" id="UP000000268"/>
    </source>
</evidence>
<sequence length="93" mass="10785">MSQTRYKTKVIYQTCKYDHQGQKYCINPKVVEDKTQPIKGVEVPILGEIIPPPPFGLESYSDLFWLLIASVFFLKIFPNPIAIMMVFFSPSRR</sequence>